<dbReference type="EMBL" id="CACVKT020001654">
    <property type="protein sequence ID" value="CAC5370130.1"/>
    <property type="molecule type" value="Genomic_DNA"/>
</dbReference>
<organism evidence="1 2">
    <name type="scientific">Mytilus coruscus</name>
    <name type="common">Sea mussel</name>
    <dbReference type="NCBI Taxonomy" id="42192"/>
    <lineage>
        <taxon>Eukaryota</taxon>
        <taxon>Metazoa</taxon>
        <taxon>Spiralia</taxon>
        <taxon>Lophotrochozoa</taxon>
        <taxon>Mollusca</taxon>
        <taxon>Bivalvia</taxon>
        <taxon>Autobranchia</taxon>
        <taxon>Pteriomorphia</taxon>
        <taxon>Mytilida</taxon>
        <taxon>Mytiloidea</taxon>
        <taxon>Mytilidae</taxon>
        <taxon>Mytilinae</taxon>
        <taxon>Mytilus</taxon>
    </lineage>
</organism>
<reference evidence="1 2" key="1">
    <citation type="submission" date="2020-06" db="EMBL/GenBank/DDBJ databases">
        <authorList>
            <person name="Li R."/>
            <person name="Bekaert M."/>
        </authorList>
    </citation>
    <scope>NUCLEOTIDE SEQUENCE [LARGE SCALE GENOMIC DNA]</scope>
    <source>
        <strain evidence="2">wild</strain>
    </source>
</reference>
<protein>
    <submittedName>
        <fullName evidence="1">Uncharacterized protein</fullName>
    </submittedName>
</protein>
<evidence type="ECO:0000313" key="1">
    <source>
        <dbReference type="EMBL" id="CAC5370130.1"/>
    </source>
</evidence>
<dbReference type="AlphaFoldDB" id="A0A6J8ALX4"/>
<sequence length="280" mass="32146">MATSPNQFYNTHTIIAFPKSLSMTLPKQYRLYLLEFVFCYLCVQSFQTTTHLNKLFAVDLKSKEVRHIGGNGKQKCSDGESMSASHGQPLGLCVEQNTIYVTDRASQAIRMTFSIHDRRKNNDSRTHTLDKAIENLIPVGHFFDDCIDFIRGTINKHSLKPQGSEGSVAFKTVESVHMITNGLRSLEQNLRFKLQVSYGSHINLLSMLTLQVEHHFSNMRNRYPSPMVLQYGQQLLSTAKETIKRRTNTGYHYYTHRSSFYPLPEQSPAFSLMQFPKKRP</sequence>
<dbReference type="Proteomes" id="UP000507470">
    <property type="component" value="Unassembled WGS sequence"/>
</dbReference>
<proteinExistence type="predicted"/>
<gene>
    <name evidence="1" type="ORF">MCOR_9083</name>
</gene>
<accession>A0A6J8ALX4</accession>
<evidence type="ECO:0000313" key="2">
    <source>
        <dbReference type="Proteomes" id="UP000507470"/>
    </source>
</evidence>
<name>A0A6J8ALX4_MYTCO</name>
<keyword evidence="2" id="KW-1185">Reference proteome</keyword>
<dbReference type="OrthoDB" id="5952660at2759"/>